<evidence type="ECO:0008006" key="3">
    <source>
        <dbReference type="Google" id="ProtNLM"/>
    </source>
</evidence>
<evidence type="ECO:0000313" key="2">
    <source>
        <dbReference type="Proteomes" id="UP000624701"/>
    </source>
</evidence>
<gene>
    <name evidence="1" type="ORF">GCM10011444_25400</name>
</gene>
<comment type="caution">
    <text evidence="1">The sequence shown here is derived from an EMBL/GenBank/DDBJ whole genome shotgun (WGS) entry which is preliminary data.</text>
</comment>
<dbReference type="EMBL" id="BMDQ01000004">
    <property type="protein sequence ID" value="GGI58231.1"/>
    <property type="molecule type" value="Genomic_DNA"/>
</dbReference>
<name>A0ABQ2C211_9FLAO</name>
<organism evidence="1 2">
    <name type="scientific">Winogradskyella haliclonae</name>
    <dbReference type="NCBI Taxonomy" id="2048558"/>
    <lineage>
        <taxon>Bacteria</taxon>
        <taxon>Pseudomonadati</taxon>
        <taxon>Bacteroidota</taxon>
        <taxon>Flavobacteriia</taxon>
        <taxon>Flavobacteriales</taxon>
        <taxon>Flavobacteriaceae</taxon>
        <taxon>Winogradskyella</taxon>
    </lineage>
</organism>
<dbReference type="Proteomes" id="UP000624701">
    <property type="component" value="Unassembled WGS sequence"/>
</dbReference>
<protein>
    <recommendedName>
        <fullName evidence="3">Cadherin domain-containing protein</fullName>
    </recommendedName>
</protein>
<reference evidence="2" key="1">
    <citation type="journal article" date="2019" name="Int. J. Syst. Evol. Microbiol.">
        <title>The Global Catalogue of Microorganisms (GCM) 10K type strain sequencing project: providing services to taxonomists for standard genome sequencing and annotation.</title>
        <authorList>
            <consortium name="The Broad Institute Genomics Platform"/>
            <consortium name="The Broad Institute Genome Sequencing Center for Infectious Disease"/>
            <person name="Wu L."/>
            <person name="Ma J."/>
        </authorList>
    </citation>
    <scope>NUCLEOTIDE SEQUENCE [LARGE SCALE GENOMIC DNA]</scope>
    <source>
        <strain evidence="2">CCM 8681</strain>
    </source>
</reference>
<accession>A0ABQ2C211</accession>
<sequence length="746" mass="83061">MIALFFASCQDESVEIINPDEQEAIIPNSTLSNLMLRTSANAVSDDNVLDNSSCFSVELPVTVIVGNITITIQNEEGLDELEDLLEELEGEIPEFVFPITIISADYTETVIENQDQLEALLEDCIEDNDAIECVDFVYPISFSVLNSDFVIIDTVTIESNEALHDFLEGLDDDQANLVALNFPVTLEYADGNTITVNTNEELSNAIEAVGDDCDDDDYENCDVDEIKASLKECKWVIEAYSSFPEFEDFEFVFNEDFTFDIIIDDNQVSSEGNTWEVVEEGEEVYLVLATEFEDFGGDWKIVECDNDELYLTKNDQTMLIEQYCETDLNCSADDLSQDLIECYWFAGSNLVNDLANKFVFTEDGTVKVYVNNEFVEVGTWNVGVDSDTLTLVLNLTGNYDVLSGVWEVIECHEGFYGLSNGDNILHLEQECFNDNPFECYPEEGVELVKCDDDNDGYAQFNIYEAVPACDNPGASVAITFHTTFEGAENNSDFLEGATAYTNVSNPQTVYVKVALVNNPEQKLIYPVELIVEDCNAPNPFECFASFDAVIELCDEGNDGYETFDLTIAYSNCTPFVDVVTYHTSLADADADTNPIADPEYFVNTSAPQTIYVRVEVGDTYEVFELQLKLEDCTNPGDCTEGDVDGILMNCEWKVTELNGDDNLIDYRLTFLDAQELLITNVTTNETVTGTWLTETNNSGGVDVTFDGISAPDIQAISGVWTVVECTGEQLIFHMGDNQMTLDKICD</sequence>
<keyword evidence="2" id="KW-1185">Reference proteome</keyword>
<proteinExistence type="predicted"/>
<evidence type="ECO:0000313" key="1">
    <source>
        <dbReference type="EMBL" id="GGI58231.1"/>
    </source>
</evidence>